<comment type="caution">
    <text evidence="1">The sequence shown here is derived from an EMBL/GenBank/DDBJ whole genome shotgun (WGS) entry which is preliminary data.</text>
</comment>
<accession>A0ABV4YL76</accession>
<protein>
    <submittedName>
        <fullName evidence="1">Uncharacterized protein</fullName>
    </submittedName>
</protein>
<dbReference type="EMBL" id="JBHFNS010000093">
    <property type="protein sequence ID" value="MFB2938984.1"/>
    <property type="molecule type" value="Genomic_DNA"/>
</dbReference>
<dbReference type="Proteomes" id="UP001576776">
    <property type="component" value="Unassembled WGS sequence"/>
</dbReference>
<evidence type="ECO:0000313" key="2">
    <source>
        <dbReference type="Proteomes" id="UP001576776"/>
    </source>
</evidence>
<keyword evidence="2" id="KW-1185">Reference proteome</keyword>
<name>A0ABV4YL76_9CYAN</name>
<reference evidence="1 2" key="1">
    <citation type="submission" date="2024-09" db="EMBL/GenBank/DDBJ databases">
        <title>Floridaenema gen nov. (Aerosakkonemataceae, Aerosakkonematales ord. nov., Cyanobacteria) from benthic tropical and subtropical fresh waters, with the description of four new species.</title>
        <authorList>
            <person name="Moretto J.A."/>
            <person name="Berthold D.E."/>
            <person name="Lefler F.W."/>
            <person name="Huang I.-S."/>
            <person name="Laughinghouse H. IV."/>
        </authorList>
    </citation>
    <scope>NUCLEOTIDE SEQUENCE [LARGE SCALE GENOMIC DNA]</scope>
    <source>
        <strain evidence="1 2">BLCC-F154</strain>
    </source>
</reference>
<gene>
    <name evidence="1" type="ORF">ACE1B6_27340</name>
</gene>
<proteinExistence type="predicted"/>
<organism evidence="1 2">
    <name type="scientific">Floridaenema fluviatile BLCC-F154</name>
    <dbReference type="NCBI Taxonomy" id="3153640"/>
    <lineage>
        <taxon>Bacteria</taxon>
        <taxon>Bacillati</taxon>
        <taxon>Cyanobacteriota</taxon>
        <taxon>Cyanophyceae</taxon>
        <taxon>Oscillatoriophycideae</taxon>
        <taxon>Aerosakkonematales</taxon>
        <taxon>Aerosakkonemataceae</taxon>
        <taxon>Floridanema</taxon>
        <taxon>Floridanema fluviatile</taxon>
    </lineage>
</organism>
<sequence>MRITEIRVGIGQNCFSQKIMKTERWDDERLDRLALPLQRQLNGRASS</sequence>
<evidence type="ECO:0000313" key="1">
    <source>
        <dbReference type="EMBL" id="MFB2938984.1"/>
    </source>
</evidence>